<dbReference type="RefSeq" id="WP_267153119.1">
    <property type="nucleotide sequence ID" value="NZ_JAPMLT010000013.1"/>
</dbReference>
<comment type="caution">
    <text evidence="2">The sequence shown here is derived from an EMBL/GenBank/DDBJ whole genome shotgun (WGS) entry which is preliminary data.</text>
</comment>
<proteinExistence type="predicted"/>
<accession>A0ABT3X4P5</accession>
<dbReference type="Proteomes" id="UP001208017">
    <property type="component" value="Unassembled WGS sequence"/>
</dbReference>
<dbReference type="Gene3D" id="3.90.1340.10">
    <property type="entry name" value="Phage tail collar domain"/>
    <property type="match status" value="1"/>
</dbReference>
<dbReference type="InterPro" id="IPR037053">
    <property type="entry name" value="Phage_tail_collar_dom_sf"/>
</dbReference>
<feature type="domain" description="Phage tail collar" evidence="1">
    <location>
        <begin position="7"/>
        <end position="63"/>
    </location>
</feature>
<evidence type="ECO:0000313" key="2">
    <source>
        <dbReference type="EMBL" id="MCX7571873.1"/>
    </source>
</evidence>
<reference evidence="2 3" key="1">
    <citation type="submission" date="2022-11" db="EMBL/GenBank/DDBJ databases">
        <title>Study of microbial diversity in lake waters.</title>
        <authorList>
            <person name="Zhang J."/>
        </authorList>
    </citation>
    <scope>NUCLEOTIDE SEQUENCE [LARGE SCALE GENOMIC DNA]</scope>
    <source>
        <strain evidence="2 3">DT12</strain>
    </source>
</reference>
<name>A0ABT3X4P5_9BACL</name>
<sequence>MSEPFLGEIRMFANNYAPRGWMFCEGQILQINQNQALFSLLGTVYGGNGTTTFALPDLRGRVPIHVASNIPLGTSQGEAAHTLTTNEMPQHTHQVSASSANATALEPVNNTWAVAVNEDNSQVSLYNPAATLIQMNAGALGTVGGSQPHNNMQPYLATNFAIAIQGIYPSRN</sequence>
<dbReference type="Pfam" id="PF07484">
    <property type="entry name" value="Collar"/>
    <property type="match status" value="1"/>
</dbReference>
<evidence type="ECO:0000313" key="3">
    <source>
        <dbReference type="Proteomes" id="UP001208017"/>
    </source>
</evidence>
<protein>
    <submittedName>
        <fullName evidence="2">Tail fiber protein</fullName>
    </submittedName>
</protein>
<dbReference type="InterPro" id="IPR011083">
    <property type="entry name" value="Phage_tail_collar_dom"/>
</dbReference>
<dbReference type="EMBL" id="JAPMLT010000013">
    <property type="protein sequence ID" value="MCX7571873.1"/>
    <property type="molecule type" value="Genomic_DNA"/>
</dbReference>
<gene>
    <name evidence="2" type="ORF">OS242_18160</name>
</gene>
<dbReference type="SUPFAM" id="SSF88874">
    <property type="entry name" value="Receptor-binding domain of short tail fibre protein gp12"/>
    <property type="match status" value="1"/>
</dbReference>
<evidence type="ECO:0000259" key="1">
    <source>
        <dbReference type="Pfam" id="PF07484"/>
    </source>
</evidence>
<organism evidence="2 3">
    <name type="scientific">Tumebacillus lacus</name>
    <dbReference type="NCBI Taxonomy" id="2995335"/>
    <lineage>
        <taxon>Bacteria</taxon>
        <taxon>Bacillati</taxon>
        <taxon>Bacillota</taxon>
        <taxon>Bacilli</taxon>
        <taxon>Bacillales</taxon>
        <taxon>Alicyclobacillaceae</taxon>
        <taxon>Tumebacillus</taxon>
    </lineage>
</organism>
<keyword evidence="3" id="KW-1185">Reference proteome</keyword>